<dbReference type="PANTHER" id="PTHR30602:SF12">
    <property type="entry name" value="AMINO-ACID ACETYLTRANSFERASE NAGS1, CHLOROPLASTIC-RELATED"/>
    <property type="match status" value="1"/>
</dbReference>
<dbReference type="RefSeq" id="WP_103934352.1">
    <property type="nucleotide sequence ID" value="NZ_FNVA01000006.1"/>
</dbReference>
<dbReference type="GO" id="GO:0004042">
    <property type="term" value="F:L-glutamate N-acetyltransferase activity"/>
    <property type="evidence" value="ECO:0007669"/>
    <property type="project" value="InterPro"/>
</dbReference>
<evidence type="ECO:0000256" key="1">
    <source>
        <dbReference type="ARBA" id="ARBA00022679"/>
    </source>
</evidence>
<dbReference type="Proteomes" id="UP000236728">
    <property type="component" value="Unassembled WGS sequence"/>
</dbReference>
<evidence type="ECO:0000313" key="5">
    <source>
        <dbReference type="EMBL" id="SEG55485.1"/>
    </source>
</evidence>
<keyword evidence="6" id="KW-1185">Reference proteome</keyword>
<dbReference type="EMBL" id="FNVA01000006">
    <property type="protein sequence ID" value="SEG55485.1"/>
    <property type="molecule type" value="Genomic_DNA"/>
</dbReference>
<gene>
    <name evidence="5" type="ORF">SAMN05421819_3501</name>
</gene>
<dbReference type="Pfam" id="PF13508">
    <property type="entry name" value="Acetyltransf_7"/>
    <property type="match status" value="1"/>
</dbReference>
<evidence type="ECO:0000259" key="4">
    <source>
        <dbReference type="PROSITE" id="PS51186"/>
    </source>
</evidence>
<keyword evidence="1" id="KW-0808">Transferase</keyword>
<dbReference type="Gene3D" id="3.40.630.30">
    <property type="match status" value="1"/>
</dbReference>
<evidence type="ECO:0000313" key="6">
    <source>
        <dbReference type="Proteomes" id="UP000236728"/>
    </source>
</evidence>
<dbReference type="PROSITE" id="PS51186">
    <property type="entry name" value="GNAT"/>
    <property type="match status" value="1"/>
</dbReference>
<dbReference type="AlphaFoldDB" id="A0A1H6B524"/>
<evidence type="ECO:0000256" key="3">
    <source>
        <dbReference type="SAM" id="MobiDB-lite"/>
    </source>
</evidence>
<reference evidence="5 6" key="1">
    <citation type="submission" date="2016-10" db="EMBL/GenBank/DDBJ databases">
        <authorList>
            <person name="de Groot N.N."/>
        </authorList>
    </citation>
    <scope>NUCLEOTIDE SEQUENCE [LARGE SCALE GENOMIC DNA]</scope>
    <source>
        <strain evidence="5 6">DSM 22489</strain>
    </source>
</reference>
<dbReference type="CDD" id="cd04301">
    <property type="entry name" value="NAT_SF"/>
    <property type="match status" value="1"/>
</dbReference>
<dbReference type="GO" id="GO:0006526">
    <property type="term" value="P:L-arginine biosynthetic process"/>
    <property type="evidence" value="ECO:0007669"/>
    <property type="project" value="InterPro"/>
</dbReference>
<feature type="domain" description="N-acetyltransferase" evidence="4">
    <location>
        <begin position="21"/>
        <end position="161"/>
    </location>
</feature>
<keyword evidence="2" id="KW-0012">Acyltransferase</keyword>
<evidence type="ECO:0000256" key="2">
    <source>
        <dbReference type="ARBA" id="ARBA00023315"/>
    </source>
</evidence>
<sequence>MTDLATVDLGQLATEPAAAPLRVHKAHLQDAQNIFDLVNAHSGDGTLLKRSFAEICENIRDFTVAYRDHPETGEVDFLGCGALHLYGPHLAEVRSIVVRQDRRGLGAGDAILEALIAEGEEHHVTSVCLFTRIPDYFEHLGFRMADRTAMPDKIYKDCQTCPRLYACDEVAMVRGPLPHVTMLGPRSIQRPELAQPSEDPLVQISGLAKTGTSR</sequence>
<protein>
    <submittedName>
        <fullName evidence="5">N-acetylglutamate synthase</fullName>
    </submittedName>
</protein>
<dbReference type="InterPro" id="IPR010167">
    <property type="entry name" value="NH2A_AcTrfase"/>
</dbReference>
<dbReference type="InterPro" id="IPR016181">
    <property type="entry name" value="Acyl_CoA_acyltransferase"/>
</dbReference>
<dbReference type="OrthoDB" id="9793138at2"/>
<feature type="region of interest" description="Disordered" evidence="3">
    <location>
        <begin position="191"/>
        <end position="214"/>
    </location>
</feature>
<dbReference type="PANTHER" id="PTHR30602">
    <property type="entry name" value="AMINO-ACID ACETYLTRANSFERASE"/>
    <property type="match status" value="1"/>
</dbReference>
<organism evidence="5 6">
    <name type="scientific">Bryocella elongata</name>
    <dbReference type="NCBI Taxonomy" id="863522"/>
    <lineage>
        <taxon>Bacteria</taxon>
        <taxon>Pseudomonadati</taxon>
        <taxon>Acidobacteriota</taxon>
        <taxon>Terriglobia</taxon>
        <taxon>Terriglobales</taxon>
        <taxon>Acidobacteriaceae</taxon>
        <taxon>Bryocella</taxon>
    </lineage>
</organism>
<dbReference type="GO" id="GO:0005737">
    <property type="term" value="C:cytoplasm"/>
    <property type="evidence" value="ECO:0007669"/>
    <property type="project" value="InterPro"/>
</dbReference>
<name>A0A1H6B524_9BACT</name>
<proteinExistence type="predicted"/>
<accession>A0A1H6B524</accession>
<dbReference type="SUPFAM" id="SSF55729">
    <property type="entry name" value="Acyl-CoA N-acyltransferases (Nat)"/>
    <property type="match status" value="1"/>
</dbReference>
<dbReference type="InterPro" id="IPR000182">
    <property type="entry name" value="GNAT_dom"/>
</dbReference>